<evidence type="ECO:0000256" key="15">
    <source>
        <dbReference type="SAM" id="Phobius"/>
    </source>
</evidence>
<feature type="modified residue" description="4-aspartylphosphate" evidence="13">
    <location>
        <position position="749"/>
    </location>
</feature>
<dbReference type="PROSITE" id="PS50110">
    <property type="entry name" value="RESPONSE_REGULATORY"/>
    <property type="match status" value="1"/>
</dbReference>
<dbReference type="Pfam" id="PF00072">
    <property type="entry name" value="Response_reg"/>
    <property type="match status" value="1"/>
</dbReference>
<evidence type="ECO:0000259" key="16">
    <source>
        <dbReference type="PROSITE" id="PS50109"/>
    </source>
</evidence>
<evidence type="ECO:0000256" key="7">
    <source>
        <dbReference type="ARBA" id="ARBA00022741"/>
    </source>
</evidence>
<dbReference type="InterPro" id="IPR036890">
    <property type="entry name" value="HATPase_C_sf"/>
</dbReference>
<dbReference type="PANTHER" id="PTHR43047:SF72">
    <property type="entry name" value="OSMOSENSING HISTIDINE PROTEIN KINASE SLN1"/>
    <property type="match status" value="1"/>
</dbReference>
<keyword evidence="6 18" id="KW-0808">Transferase</keyword>
<dbReference type="GO" id="GO:0000155">
    <property type="term" value="F:phosphorelay sensor kinase activity"/>
    <property type="evidence" value="ECO:0007669"/>
    <property type="project" value="InterPro"/>
</dbReference>
<evidence type="ECO:0000256" key="2">
    <source>
        <dbReference type="ARBA" id="ARBA00006402"/>
    </source>
</evidence>
<protein>
    <recommendedName>
        <fullName evidence="12">Circadian input-output histidine kinase CikA</fullName>
        <ecNumber evidence="3">2.7.13.3</ecNumber>
    </recommendedName>
    <alternativeName>
        <fullName evidence="4">Stage 0 sporulation protein A homolog</fullName>
    </alternativeName>
</protein>
<dbReference type="STRING" id="1121326.CLMAG_20270"/>
<keyword evidence="15" id="KW-1133">Transmembrane helix</keyword>
<evidence type="ECO:0000256" key="13">
    <source>
        <dbReference type="PROSITE-ProRule" id="PRU00169"/>
    </source>
</evidence>
<reference evidence="18 19" key="1">
    <citation type="submission" date="2016-04" db="EMBL/GenBank/DDBJ databases">
        <title>Genome sequence of Clostridium magnum DSM 2767.</title>
        <authorList>
            <person name="Poehlein A."/>
            <person name="Uhlig R."/>
            <person name="Fischer R."/>
            <person name="Bahl H."/>
            <person name="Daniel R."/>
        </authorList>
    </citation>
    <scope>NUCLEOTIDE SEQUENCE [LARGE SCALE GENOMIC DNA]</scope>
    <source>
        <strain evidence="18 19">DSM 2767</strain>
    </source>
</reference>
<keyword evidence="10" id="KW-0902">Two-component regulatory system</keyword>
<dbReference type="GO" id="GO:0009927">
    <property type="term" value="F:histidine phosphotransfer kinase activity"/>
    <property type="evidence" value="ECO:0007669"/>
    <property type="project" value="TreeGrafter"/>
</dbReference>
<feature type="domain" description="Response regulatory" evidence="17">
    <location>
        <begin position="699"/>
        <end position="816"/>
    </location>
</feature>
<dbReference type="SUPFAM" id="SSF52172">
    <property type="entry name" value="CheY-like"/>
    <property type="match status" value="1"/>
</dbReference>
<dbReference type="SUPFAM" id="SSF47384">
    <property type="entry name" value="Homodimeric domain of signal transducing histidine kinase"/>
    <property type="match status" value="2"/>
</dbReference>
<dbReference type="FunFam" id="3.30.565.10:FF:000037">
    <property type="entry name" value="Hybrid sensor histidine kinase/response regulator"/>
    <property type="match status" value="1"/>
</dbReference>
<feature type="transmembrane region" description="Helical" evidence="15">
    <location>
        <begin position="218"/>
        <end position="236"/>
    </location>
</feature>
<dbReference type="SMART" id="SM00387">
    <property type="entry name" value="HATPase_c"/>
    <property type="match status" value="2"/>
</dbReference>
<dbReference type="AlphaFoldDB" id="A0A161WYQ3"/>
<keyword evidence="8" id="KW-0418">Kinase</keyword>
<comment type="caution">
    <text evidence="18">The sequence shown here is derived from an EMBL/GenBank/DDBJ whole genome shotgun (WGS) entry which is preliminary data.</text>
</comment>
<dbReference type="RefSeq" id="WP_066621538.1">
    <property type="nucleotide sequence ID" value="NZ_FQXL01000004.1"/>
</dbReference>
<dbReference type="InterPro" id="IPR011623">
    <property type="entry name" value="7TMR_DISM_rcpt_extracell_dom1"/>
</dbReference>
<sequence>MNKSKVTVLRSAFLLIALVISLSIIFIFGNKNAKSIAEKPVAKDGVLDLRNWDFKKKGIAKLNGQWEFYYDKLLIPEDFQNENKPIKTGLLNIPGSFSSYIYNGQLLDNQGYATYRLKVLTNNVEDLYAIKTEYIQTSHKLWANGRVVAESGKVGKSKTEMVSKVAPAVGAFYDKTGEIEIVLQTCNYYYGVPQIDTILLGTEAQISEYRAKHMGFDLFLFGSTLVAGIYNFALFLRRKKDKATLYFSIVCFLVGLRTILVDERLIYSVFPNMNYIFDIKLLLWTFFLYVPMLVLFINSFYPNLLNKSVVKGSSIIGIVYFFVILMLPTIYYNGLIFPFEIISNFLLLYILYKLVYRYITEGQKCEMVIVAIFLLFITRLNDILYEYSIIQTGSYAPVGMLIFIFAQSYVLADRFSTTFSNIEEMTEKLKSIDKLKDDFLASTSHELKTPLNGIIGLSESLVSGIYDPSNNEQNETLELIQASAKRLSNLVNDILDFSKLKNNDVNLYMRAVDIRQLTNIVIKSCKPFLRNKKLNIVNSIGIDMPWAYGDENRIQQILYNLIGNAMKFTHYGEIKISAIEKDNYLEITISDTGMGIPKDQIYKIFEPYEQVEGINKNYGGTGLGLHITKKLIHLHGGQIKVQSILNKGSKFIFTLPKSDYLSRCKDESQVNLANQAEEPVGQIKEKEKNKFNNSKDNKRILIVDDEPVNIKVLKNFLEYEKYTVISADNGKEAINIVSNDKELDLVILDMMLPDMLGYEICSLLREKYSLLDLPILIMTADNRTESLVVSFECGANDYLRKPFERSELLARVKTLIELKQSVRKAINLQKEVANTTKQVEVLSENFEENKRKLSEILEYDKLKNEFFANISHELRTPLNVIWSSVQLLQSINIGNSQDGYDVNKYLKIMNQNSLRLLRLINNLIDTTKIDSGYLSLNLINGNIVYIVEEITLSAADYIKSQGIELIFDTDVEEKYMAFDVDKIERIVLNILSNAIKFTEKNGTIFVNIYDLGDKIQLSIRDTGIGIPEDKLDKIFERFVQVDKSLSRRSEGSGIGLALVKSLVEMQGGTIHAKSKLGEGSEFVVELPAKLVEEDGEVNAYSVYDSSNSKVERIQIEFSDIYE</sequence>
<keyword evidence="15" id="KW-0472">Membrane</keyword>
<dbReference type="InterPro" id="IPR005467">
    <property type="entry name" value="His_kinase_dom"/>
</dbReference>
<dbReference type="PROSITE" id="PS50109">
    <property type="entry name" value="HIS_KIN"/>
    <property type="match status" value="2"/>
</dbReference>
<dbReference type="FunFam" id="1.10.287.130:FF:000001">
    <property type="entry name" value="Two-component sensor histidine kinase"/>
    <property type="match status" value="1"/>
</dbReference>
<dbReference type="EC" id="2.7.13.3" evidence="3"/>
<feature type="transmembrane region" description="Helical" evidence="15">
    <location>
        <begin position="367"/>
        <end position="388"/>
    </location>
</feature>
<feature type="domain" description="Histidine kinase" evidence="16">
    <location>
        <begin position="442"/>
        <end position="659"/>
    </location>
</feature>
<dbReference type="Gene3D" id="1.10.287.130">
    <property type="match status" value="2"/>
</dbReference>
<dbReference type="InterPro" id="IPR001789">
    <property type="entry name" value="Sig_transdc_resp-reg_receiver"/>
</dbReference>
<dbReference type="CDD" id="cd00082">
    <property type="entry name" value="HisKA"/>
    <property type="match status" value="2"/>
</dbReference>
<dbReference type="SMART" id="SM00388">
    <property type="entry name" value="HisKA"/>
    <property type="match status" value="2"/>
</dbReference>
<dbReference type="Proteomes" id="UP000076603">
    <property type="component" value="Unassembled WGS sequence"/>
</dbReference>
<evidence type="ECO:0000256" key="12">
    <source>
        <dbReference type="ARBA" id="ARBA00074306"/>
    </source>
</evidence>
<evidence type="ECO:0000256" key="8">
    <source>
        <dbReference type="ARBA" id="ARBA00022777"/>
    </source>
</evidence>
<feature type="transmembrane region" description="Helical" evidence="15">
    <location>
        <begin position="243"/>
        <end position="261"/>
    </location>
</feature>
<dbReference type="SUPFAM" id="SSF49785">
    <property type="entry name" value="Galactose-binding domain-like"/>
    <property type="match status" value="1"/>
</dbReference>
<dbReference type="PANTHER" id="PTHR43047">
    <property type="entry name" value="TWO-COMPONENT HISTIDINE PROTEIN KINASE"/>
    <property type="match status" value="1"/>
</dbReference>
<feature type="transmembrane region" description="Helical" evidence="15">
    <location>
        <begin position="12"/>
        <end position="29"/>
    </location>
</feature>
<evidence type="ECO:0000256" key="5">
    <source>
        <dbReference type="ARBA" id="ARBA00022553"/>
    </source>
</evidence>
<dbReference type="PRINTS" id="PR00344">
    <property type="entry name" value="BCTRLSENSOR"/>
</dbReference>
<dbReference type="EMBL" id="LWAE01000002">
    <property type="protein sequence ID" value="KZL92218.1"/>
    <property type="molecule type" value="Genomic_DNA"/>
</dbReference>
<comment type="catalytic activity">
    <reaction evidence="1">
        <text>ATP + protein L-histidine = ADP + protein N-phospho-L-histidine.</text>
        <dbReference type="EC" id="2.7.13.3"/>
    </reaction>
</comment>
<feature type="coiled-coil region" evidence="14">
    <location>
        <begin position="818"/>
        <end position="852"/>
    </location>
</feature>
<feature type="transmembrane region" description="Helical" evidence="15">
    <location>
        <begin position="313"/>
        <end position="331"/>
    </location>
</feature>
<evidence type="ECO:0000256" key="14">
    <source>
        <dbReference type="SAM" id="Coils"/>
    </source>
</evidence>
<organism evidence="18 19">
    <name type="scientific">Clostridium magnum DSM 2767</name>
    <dbReference type="NCBI Taxonomy" id="1121326"/>
    <lineage>
        <taxon>Bacteria</taxon>
        <taxon>Bacillati</taxon>
        <taxon>Bacillota</taxon>
        <taxon>Clostridia</taxon>
        <taxon>Eubacteriales</taxon>
        <taxon>Clostridiaceae</taxon>
        <taxon>Clostridium</taxon>
    </lineage>
</organism>
<evidence type="ECO:0000313" key="19">
    <source>
        <dbReference type="Proteomes" id="UP000076603"/>
    </source>
</evidence>
<dbReference type="SUPFAM" id="SSF55874">
    <property type="entry name" value="ATPase domain of HSP90 chaperone/DNA topoisomerase II/histidine kinase"/>
    <property type="match status" value="2"/>
</dbReference>
<dbReference type="Pfam" id="PF02518">
    <property type="entry name" value="HATPase_c"/>
    <property type="match status" value="2"/>
</dbReference>
<keyword evidence="9" id="KW-0067">ATP-binding</keyword>
<proteinExistence type="inferred from homology"/>
<dbReference type="GO" id="GO:0005886">
    <property type="term" value="C:plasma membrane"/>
    <property type="evidence" value="ECO:0007669"/>
    <property type="project" value="TreeGrafter"/>
</dbReference>
<evidence type="ECO:0000256" key="6">
    <source>
        <dbReference type="ARBA" id="ARBA00022679"/>
    </source>
</evidence>
<keyword evidence="19" id="KW-1185">Reference proteome</keyword>
<dbReference type="Gene3D" id="3.40.50.2300">
    <property type="match status" value="1"/>
</dbReference>
<keyword evidence="14" id="KW-0175">Coiled coil</keyword>
<dbReference type="InterPro" id="IPR004358">
    <property type="entry name" value="Sig_transdc_His_kin-like_C"/>
</dbReference>
<evidence type="ECO:0000256" key="11">
    <source>
        <dbReference type="ARBA" id="ARBA00024867"/>
    </source>
</evidence>
<dbReference type="InterPro" id="IPR036097">
    <property type="entry name" value="HisK_dim/P_sf"/>
</dbReference>
<dbReference type="Pfam" id="PF07695">
    <property type="entry name" value="7TMR-DISM_7TM"/>
    <property type="match status" value="1"/>
</dbReference>
<evidence type="ECO:0000256" key="3">
    <source>
        <dbReference type="ARBA" id="ARBA00012438"/>
    </source>
</evidence>
<dbReference type="CDD" id="cd16922">
    <property type="entry name" value="HATPase_EvgS-ArcB-TorS-like"/>
    <property type="match status" value="2"/>
</dbReference>
<dbReference type="InterPro" id="IPR003661">
    <property type="entry name" value="HisK_dim/P_dom"/>
</dbReference>
<evidence type="ECO:0000259" key="17">
    <source>
        <dbReference type="PROSITE" id="PS50110"/>
    </source>
</evidence>
<dbReference type="Gene3D" id="3.30.565.10">
    <property type="entry name" value="Histidine kinase-like ATPase, C-terminal domain"/>
    <property type="match status" value="2"/>
</dbReference>
<dbReference type="GO" id="GO:0005524">
    <property type="term" value="F:ATP binding"/>
    <property type="evidence" value="ECO:0007669"/>
    <property type="project" value="UniProtKB-KW"/>
</dbReference>
<feature type="transmembrane region" description="Helical" evidence="15">
    <location>
        <begin position="281"/>
        <end position="301"/>
    </location>
</feature>
<feature type="transmembrane region" description="Helical" evidence="15">
    <location>
        <begin position="337"/>
        <end position="355"/>
    </location>
</feature>
<evidence type="ECO:0000313" key="18">
    <source>
        <dbReference type="EMBL" id="KZL92218.1"/>
    </source>
</evidence>
<name>A0A161WYQ3_9CLOT</name>
<evidence type="ECO:0000256" key="9">
    <source>
        <dbReference type="ARBA" id="ARBA00022840"/>
    </source>
</evidence>
<dbReference type="OrthoDB" id="9809348at2"/>
<gene>
    <name evidence="18" type="primary">rpfC_1</name>
    <name evidence="18" type="ORF">CLMAG_20270</name>
</gene>
<dbReference type="InterPro" id="IPR003594">
    <property type="entry name" value="HATPase_dom"/>
</dbReference>
<keyword evidence="7" id="KW-0547">Nucleotide-binding</keyword>
<evidence type="ECO:0000256" key="4">
    <source>
        <dbReference type="ARBA" id="ARBA00018672"/>
    </source>
</evidence>
<dbReference type="Pfam" id="PF00512">
    <property type="entry name" value="HisKA"/>
    <property type="match status" value="2"/>
</dbReference>
<dbReference type="InterPro" id="IPR008979">
    <property type="entry name" value="Galactose-bd-like_sf"/>
</dbReference>
<keyword evidence="5 13" id="KW-0597">Phosphoprotein</keyword>
<keyword evidence="15" id="KW-0812">Transmembrane</keyword>
<comment type="similarity">
    <text evidence="2">In the N-terminal section; belongs to the phytochrome family.</text>
</comment>
<dbReference type="FunFam" id="3.30.565.10:FF:000010">
    <property type="entry name" value="Sensor histidine kinase RcsC"/>
    <property type="match status" value="1"/>
</dbReference>
<dbReference type="SMART" id="SM00448">
    <property type="entry name" value="REC"/>
    <property type="match status" value="1"/>
</dbReference>
<dbReference type="PATRIC" id="fig|1121326.3.peg.2017"/>
<evidence type="ECO:0000256" key="10">
    <source>
        <dbReference type="ARBA" id="ARBA00023012"/>
    </source>
</evidence>
<accession>A0A161WYQ3</accession>
<dbReference type="InterPro" id="IPR011006">
    <property type="entry name" value="CheY-like_superfamily"/>
</dbReference>
<feature type="domain" description="Histidine kinase" evidence="16">
    <location>
        <begin position="869"/>
        <end position="1090"/>
    </location>
</feature>
<evidence type="ECO:0000256" key="1">
    <source>
        <dbReference type="ARBA" id="ARBA00000085"/>
    </source>
</evidence>
<comment type="function">
    <text evidence="11">May play the central regulatory role in sporulation. It may be an element of the effector pathway responsible for the activation of sporulation genes in response to nutritional stress. Spo0A may act in concert with spo0H (a sigma factor) to control the expression of some genes that are critical to the sporulation process.</text>
</comment>